<dbReference type="AlphaFoldDB" id="A0A9P6IM18"/>
<dbReference type="OrthoDB" id="2424936at2759"/>
<feature type="non-terminal residue" evidence="2">
    <location>
        <position position="105"/>
    </location>
</feature>
<protein>
    <submittedName>
        <fullName evidence="2">Uncharacterized protein</fullName>
    </submittedName>
</protein>
<evidence type="ECO:0000256" key="1">
    <source>
        <dbReference type="SAM" id="Phobius"/>
    </source>
</evidence>
<name>A0A9P6IM18_MORAP</name>
<sequence>MEVYALVRVILMITSWVGPILRAKWVLFWAVIKLALRSPAATPVRYPSLFIPRPDNSGDLGVRLLNAHSYRFAVCANENSERALANLLRLGLVVELAPNPLSPTA</sequence>
<organism evidence="2 3">
    <name type="scientific">Mortierella alpina</name>
    <name type="common">Oleaginous fungus</name>
    <name type="synonym">Mortierella renispora</name>
    <dbReference type="NCBI Taxonomy" id="64518"/>
    <lineage>
        <taxon>Eukaryota</taxon>
        <taxon>Fungi</taxon>
        <taxon>Fungi incertae sedis</taxon>
        <taxon>Mucoromycota</taxon>
        <taxon>Mortierellomycotina</taxon>
        <taxon>Mortierellomycetes</taxon>
        <taxon>Mortierellales</taxon>
        <taxon>Mortierellaceae</taxon>
        <taxon>Mortierella</taxon>
    </lineage>
</organism>
<proteinExistence type="predicted"/>
<keyword evidence="3" id="KW-1185">Reference proteome</keyword>
<dbReference type="EMBL" id="JAAAHY010003766">
    <property type="protein sequence ID" value="KAF9937956.1"/>
    <property type="molecule type" value="Genomic_DNA"/>
</dbReference>
<keyword evidence="1" id="KW-0812">Transmembrane</keyword>
<accession>A0A9P6IM18</accession>
<feature type="transmembrane region" description="Helical" evidence="1">
    <location>
        <begin position="6"/>
        <end position="32"/>
    </location>
</feature>
<evidence type="ECO:0000313" key="3">
    <source>
        <dbReference type="Proteomes" id="UP000738359"/>
    </source>
</evidence>
<keyword evidence="1" id="KW-0472">Membrane</keyword>
<dbReference type="Proteomes" id="UP000738359">
    <property type="component" value="Unassembled WGS sequence"/>
</dbReference>
<gene>
    <name evidence="2" type="ORF">BGZ70_006605</name>
</gene>
<reference evidence="2" key="1">
    <citation type="journal article" date="2020" name="Fungal Divers.">
        <title>Resolving the Mortierellaceae phylogeny through synthesis of multi-gene phylogenetics and phylogenomics.</title>
        <authorList>
            <person name="Vandepol N."/>
            <person name="Liber J."/>
            <person name="Desiro A."/>
            <person name="Na H."/>
            <person name="Kennedy M."/>
            <person name="Barry K."/>
            <person name="Grigoriev I.V."/>
            <person name="Miller A.N."/>
            <person name="O'Donnell K."/>
            <person name="Stajich J.E."/>
            <person name="Bonito G."/>
        </authorList>
    </citation>
    <scope>NUCLEOTIDE SEQUENCE</scope>
    <source>
        <strain evidence="2">CK1249</strain>
    </source>
</reference>
<evidence type="ECO:0000313" key="2">
    <source>
        <dbReference type="EMBL" id="KAF9937956.1"/>
    </source>
</evidence>
<comment type="caution">
    <text evidence="2">The sequence shown here is derived from an EMBL/GenBank/DDBJ whole genome shotgun (WGS) entry which is preliminary data.</text>
</comment>
<keyword evidence="1" id="KW-1133">Transmembrane helix</keyword>